<sequence>MLCRRQGRCELIRCTGFVCGCGHSGTTLIATILASHADVFLPFEETNVFFKWAPLALYRYSKLKRAAIGAGKSVLLEKTPRHIRRVDRIRRLVPGAKFVMPVRDGRDTVASLTRRLGDATASLDRWISDNTMVLAERGSTDVLIYRYEDLVDDPEATVEKICTFLGLSFDQSLLDYHRNPQRWFTLNAQPQHAALRNQQVNQPIYDGRGRWKTELGQQELMELTEGRGKPLMQAFGYL</sequence>
<dbReference type="Proteomes" id="UP000215931">
    <property type="component" value="Unassembled WGS sequence"/>
</dbReference>
<dbReference type="InterPro" id="IPR026634">
    <property type="entry name" value="TPST-like"/>
</dbReference>
<dbReference type="OrthoDB" id="9800698at2"/>
<reference evidence="2 3" key="1">
    <citation type="submission" date="2017-08" db="EMBL/GenBank/DDBJ databases">
        <title>Mesorhizobium wenxinae sp. nov., a novel rhizobial species isolated from root nodules of chickpea (Cicer arietinum L.).</title>
        <authorList>
            <person name="Zhang J."/>
        </authorList>
    </citation>
    <scope>NUCLEOTIDE SEQUENCE [LARGE SCALE GENOMIC DNA]</scope>
    <source>
        <strain evidence="3">WYCCWR 10019</strain>
    </source>
</reference>
<dbReference type="AlphaFoldDB" id="A0A271KF23"/>
<gene>
    <name evidence="2" type="ORF">CIT31_19025</name>
</gene>
<protein>
    <submittedName>
        <fullName evidence="2">Sulfotransferase</fullName>
    </submittedName>
</protein>
<keyword evidence="3" id="KW-1185">Reference proteome</keyword>
<evidence type="ECO:0000313" key="2">
    <source>
        <dbReference type="EMBL" id="PAP94378.1"/>
    </source>
</evidence>
<accession>A0A271KF23</accession>
<dbReference type="InterPro" id="IPR027417">
    <property type="entry name" value="P-loop_NTPase"/>
</dbReference>
<dbReference type="PANTHER" id="PTHR12788">
    <property type="entry name" value="PROTEIN-TYROSINE SULFOTRANSFERASE 2"/>
    <property type="match status" value="1"/>
</dbReference>
<dbReference type="SUPFAM" id="SSF52540">
    <property type="entry name" value="P-loop containing nucleoside triphosphate hydrolases"/>
    <property type="match status" value="1"/>
</dbReference>
<keyword evidence="1 2" id="KW-0808">Transferase</keyword>
<dbReference type="Gene3D" id="3.40.50.300">
    <property type="entry name" value="P-loop containing nucleotide triphosphate hydrolases"/>
    <property type="match status" value="1"/>
</dbReference>
<proteinExistence type="predicted"/>
<comment type="caution">
    <text evidence="2">The sequence shown here is derived from an EMBL/GenBank/DDBJ whole genome shotgun (WGS) entry which is preliminary data.</text>
</comment>
<name>A0A271KF23_9HYPH</name>
<dbReference type="PANTHER" id="PTHR12788:SF10">
    <property type="entry name" value="PROTEIN-TYROSINE SULFOTRANSFERASE"/>
    <property type="match status" value="1"/>
</dbReference>
<organism evidence="2 3">
    <name type="scientific">Mesorhizobium wenxiniae</name>
    <dbReference type="NCBI Taxonomy" id="2014805"/>
    <lineage>
        <taxon>Bacteria</taxon>
        <taxon>Pseudomonadati</taxon>
        <taxon>Pseudomonadota</taxon>
        <taxon>Alphaproteobacteria</taxon>
        <taxon>Hyphomicrobiales</taxon>
        <taxon>Phyllobacteriaceae</taxon>
        <taxon>Mesorhizobium</taxon>
    </lineage>
</organism>
<dbReference type="GO" id="GO:0008476">
    <property type="term" value="F:protein-tyrosine sulfotransferase activity"/>
    <property type="evidence" value="ECO:0007669"/>
    <property type="project" value="InterPro"/>
</dbReference>
<dbReference type="Pfam" id="PF13469">
    <property type="entry name" value="Sulfotransfer_3"/>
    <property type="match status" value="1"/>
</dbReference>
<evidence type="ECO:0000256" key="1">
    <source>
        <dbReference type="ARBA" id="ARBA00022679"/>
    </source>
</evidence>
<evidence type="ECO:0000313" key="3">
    <source>
        <dbReference type="Proteomes" id="UP000215931"/>
    </source>
</evidence>
<dbReference type="EMBL" id="NPKH01000023">
    <property type="protein sequence ID" value="PAP94378.1"/>
    <property type="molecule type" value="Genomic_DNA"/>
</dbReference>